<evidence type="ECO:0000313" key="8">
    <source>
        <dbReference type="EMBL" id="SCG66532.1"/>
    </source>
</evidence>
<dbReference type="PANTHER" id="PTHR43853:SF21">
    <property type="entry name" value="STEROID 3-KETOACYL-COA THIOLASE"/>
    <property type="match status" value="1"/>
</dbReference>
<dbReference type="InterPro" id="IPR016039">
    <property type="entry name" value="Thiolase-like"/>
</dbReference>
<evidence type="ECO:0000256" key="3">
    <source>
        <dbReference type="ARBA" id="ARBA00023315"/>
    </source>
</evidence>
<keyword evidence="3 5" id="KW-0012">Acyltransferase</keyword>
<dbReference type="GO" id="GO:0005737">
    <property type="term" value="C:cytoplasm"/>
    <property type="evidence" value="ECO:0007669"/>
    <property type="project" value="UniProtKB-ARBA"/>
</dbReference>
<dbReference type="Gene3D" id="3.40.47.10">
    <property type="match status" value="1"/>
</dbReference>
<protein>
    <submittedName>
        <fullName evidence="8">Acetyl-CoA C-acetyltransferase</fullName>
    </submittedName>
</protein>
<comment type="similarity">
    <text evidence="1 5">Belongs to the thiolase-like superfamily. Thiolase family.</text>
</comment>
<feature type="active site" description="Proton acceptor" evidence="4">
    <location>
        <position position="405"/>
    </location>
</feature>
<dbReference type="NCBIfam" id="NF005890">
    <property type="entry name" value="PRK07851.1"/>
    <property type="match status" value="1"/>
</dbReference>
<feature type="active site" description="Acyl-thioester intermediate" evidence="4">
    <location>
        <position position="95"/>
    </location>
</feature>
<dbReference type="Pfam" id="PF02803">
    <property type="entry name" value="Thiolase_C"/>
    <property type="match status" value="1"/>
</dbReference>
<evidence type="ECO:0000256" key="1">
    <source>
        <dbReference type="ARBA" id="ARBA00010982"/>
    </source>
</evidence>
<dbReference type="SUPFAM" id="SSF53901">
    <property type="entry name" value="Thiolase-like"/>
    <property type="match status" value="2"/>
</dbReference>
<dbReference type="PIRSF" id="PIRSF000429">
    <property type="entry name" value="Ac-CoA_Ac_transf"/>
    <property type="match status" value="1"/>
</dbReference>
<feature type="domain" description="Thiolase C-terminal" evidence="7">
    <location>
        <begin position="296"/>
        <end position="418"/>
    </location>
</feature>
<dbReference type="InterPro" id="IPR020613">
    <property type="entry name" value="Thiolase_CS"/>
</dbReference>
<dbReference type="FunFam" id="3.40.47.10:FF:000013">
    <property type="entry name" value="Acetyl-CoA acetyltransferase"/>
    <property type="match status" value="1"/>
</dbReference>
<dbReference type="AlphaFoldDB" id="A0A1C5J7I9"/>
<evidence type="ECO:0000256" key="4">
    <source>
        <dbReference type="PIRSR" id="PIRSR000429-1"/>
    </source>
</evidence>
<reference evidence="9" key="1">
    <citation type="submission" date="2016-06" db="EMBL/GenBank/DDBJ databases">
        <authorList>
            <person name="Varghese N."/>
            <person name="Submissions Spin"/>
        </authorList>
    </citation>
    <scope>NUCLEOTIDE SEQUENCE [LARGE SCALE GENOMIC DNA]</scope>
    <source>
        <strain evidence="9">DSM 45161</strain>
    </source>
</reference>
<sequence length="420" mass="44062">MPIESSRDAVIVATARSPIGRAFKGSLREVRPDDLAATIVQAALDKVPGLDPTQIDDLYLGCGLPGGEQGFNMARVVATLMGLDGLPGATLTRYCASSLQTTRMAMHAIRAGEGDVFISAGVEMVSRYARGNSDTLPPEAQALVGGGWENPRFAEAQARSTRRAQGGAEVWSDPREAGELPDIYLTMGQTAENLAQAYDVTREDMDAFGVRSQNLAEKAIADGFWAREITPVTTPDGTVVSTDDGPRPGVTLEAVAGLKPVFRPDGRVTAGNCCPLNDGAAAVVVMSAQRAQDLGLTPLARIVSTGVSALSPEIMGLGPVEASKQALKRAGMTIDDVDLVEINEAFAAQVIPSYRQLGIAEEKLNVMGGAIAIGHPFGMTGARITGTLLNALEWHDKTIGLETMCVGGGQGMAMVLERLS</sequence>
<dbReference type="OrthoDB" id="9764638at2"/>
<dbReference type="InterPro" id="IPR020617">
    <property type="entry name" value="Thiolase_C"/>
</dbReference>
<feature type="domain" description="Thiolase N-terminal" evidence="6">
    <location>
        <begin position="10"/>
        <end position="288"/>
    </location>
</feature>
<evidence type="ECO:0000256" key="5">
    <source>
        <dbReference type="RuleBase" id="RU003557"/>
    </source>
</evidence>
<keyword evidence="9" id="KW-1185">Reference proteome</keyword>
<dbReference type="InterPro" id="IPR002155">
    <property type="entry name" value="Thiolase"/>
</dbReference>
<dbReference type="InterPro" id="IPR050215">
    <property type="entry name" value="Thiolase-like_sf_Thiolase"/>
</dbReference>
<dbReference type="GO" id="GO:0003988">
    <property type="term" value="F:acetyl-CoA C-acyltransferase activity"/>
    <property type="evidence" value="ECO:0007669"/>
    <property type="project" value="TreeGrafter"/>
</dbReference>
<organism evidence="8 9">
    <name type="scientific">Micromonospora coxensis</name>
    <dbReference type="NCBI Taxonomy" id="356852"/>
    <lineage>
        <taxon>Bacteria</taxon>
        <taxon>Bacillati</taxon>
        <taxon>Actinomycetota</taxon>
        <taxon>Actinomycetes</taxon>
        <taxon>Micromonosporales</taxon>
        <taxon>Micromonosporaceae</taxon>
        <taxon>Micromonospora</taxon>
    </lineage>
</organism>
<accession>A0A1C5J7I9</accession>
<dbReference type="InterPro" id="IPR020616">
    <property type="entry name" value="Thiolase_N"/>
</dbReference>
<dbReference type="GO" id="GO:0006635">
    <property type="term" value="P:fatty acid beta-oxidation"/>
    <property type="evidence" value="ECO:0007669"/>
    <property type="project" value="TreeGrafter"/>
</dbReference>
<dbReference type="GO" id="GO:0010124">
    <property type="term" value="P:phenylacetate catabolic process"/>
    <property type="evidence" value="ECO:0007669"/>
    <property type="project" value="TreeGrafter"/>
</dbReference>
<feature type="active site" description="Proton acceptor" evidence="4">
    <location>
        <position position="375"/>
    </location>
</feature>
<evidence type="ECO:0000259" key="7">
    <source>
        <dbReference type="Pfam" id="PF02803"/>
    </source>
</evidence>
<evidence type="ECO:0000313" key="9">
    <source>
        <dbReference type="Proteomes" id="UP000198215"/>
    </source>
</evidence>
<dbReference type="Pfam" id="PF00108">
    <property type="entry name" value="Thiolase_N"/>
    <property type="match status" value="1"/>
</dbReference>
<dbReference type="PANTHER" id="PTHR43853">
    <property type="entry name" value="3-KETOACYL-COA THIOLASE, PEROXISOMAL"/>
    <property type="match status" value="1"/>
</dbReference>
<dbReference type="CDD" id="cd00751">
    <property type="entry name" value="thiolase"/>
    <property type="match status" value="1"/>
</dbReference>
<dbReference type="RefSeq" id="WP_088977463.1">
    <property type="nucleotide sequence ID" value="NZ_LT607753.1"/>
</dbReference>
<evidence type="ECO:0000259" key="6">
    <source>
        <dbReference type="Pfam" id="PF00108"/>
    </source>
</evidence>
<dbReference type="PROSITE" id="PS00737">
    <property type="entry name" value="THIOLASE_2"/>
    <property type="match status" value="1"/>
</dbReference>
<dbReference type="NCBIfam" id="TIGR01930">
    <property type="entry name" value="AcCoA-C-Actrans"/>
    <property type="match status" value="1"/>
</dbReference>
<dbReference type="Proteomes" id="UP000198215">
    <property type="component" value="Chromosome I"/>
</dbReference>
<evidence type="ECO:0000256" key="2">
    <source>
        <dbReference type="ARBA" id="ARBA00022679"/>
    </source>
</evidence>
<proteinExistence type="inferred from homology"/>
<name>A0A1C5J7I9_9ACTN</name>
<gene>
    <name evidence="8" type="ORF">GA0070614_4113</name>
</gene>
<dbReference type="EMBL" id="LT607753">
    <property type="protein sequence ID" value="SCG66532.1"/>
    <property type="molecule type" value="Genomic_DNA"/>
</dbReference>
<keyword evidence="2 5" id="KW-0808">Transferase</keyword>